<dbReference type="AlphaFoldDB" id="A0A0F9LNI7"/>
<reference evidence="1" key="1">
    <citation type="journal article" date="2015" name="Nature">
        <title>Complex archaea that bridge the gap between prokaryotes and eukaryotes.</title>
        <authorList>
            <person name="Spang A."/>
            <person name="Saw J.H."/>
            <person name="Jorgensen S.L."/>
            <person name="Zaremba-Niedzwiedzka K."/>
            <person name="Martijn J."/>
            <person name="Lind A.E."/>
            <person name="van Eijk R."/>
            <person name="Schleper C."/>
            <person name="Guy L."/>
            <person name="Ettema T.J."/>
        </authorList>
    </citation>
    <scope>NUCLEOTIDE SEQUENCE</scope>
</reference>
<protein>
    <submittedName>
        <fullName evidence="1">Uncharacterized protein</fullName>
    </submittedName>
</protein>
<organism evidence="1">
    <name type="scientific">marine sediment metagenome</name>
    <dbReference type="NCBI Taxonomy" id="412755"/>
    <lineage>
        <taxon>unclassified sequences</taxon>
        <taxon>metagenomes</taxon>
        <taxon>ecological metagenomes</taxon>
    </lineage>
</organism>
<dbReference type="EMBL" id="LAZR01006917">
    <property type="protein sequence ID" value="KKM88761.1"/>
    <property type="molecule type" value="Genomic_DNA"/>
</dbReference>
<dbReference type="Pfam" id="PF13551">
    <property type="entry name" value="HTH_29"/>
    <property type="match status" value="1"/>
</dbReference>
<proteinExistence type="predicted"/>
<accession>A0A0F9LNI7</accession>
<name>A0A0F9LNI7_9ZZZZ</name>
<feature type="non-terminal residue" evidence="1">
    <location>
        <position position="557"/>
    </location>
</feature>
<dbReference type="Pfam" id="PF21804">
    <property type="entry name" value="Transposase_29"/>
    <property type="match status" value="1"/>
</dbReference>
<sequence>MGPDFFQNSKKSKSIRIEKTGEIKVVLVNGQQYMSWKLGDEESQRFAVVQLYRCGLGNQEKLAELFGLHVNTVQKYIADFTRDGLQGLISQRSGPKDKWKITPEIKALILFIALKEGILGYDAIKKRLAKWDEHVSIPSIRQVLLENGIIMDMSVLDSKEQQKELFNFQDKEQIYLDFGIDVELAETISEKGVKSKEEKSVDVGEVESSSEIKKNDRSFFSQSQRVYLDQLEHGCYNAYAGGLLFVPLLEKYSFLPPLRRIINIPTHEGYSLEELCLTLFYIDSFAFRSMEDFKRVYPEEFGALIGRSFSPSRFTLRRFLHKVRKLKKSEELIDEFAYEYLKSGIACFSVLYIDGHFLPYYGMYPVTKGWHGVRQMPMKGSYNFLGVDENFTPWIFLIRSSSEDLLQKIPEIVAKAKEAAARAGVDQEQLEDIVVVFDREGYSAELYRYLEGRDKEDKKRRAIFISWAKYADKWVYNIPDEKLEHTVIVAYDIQKSEEVKYFNTERTMSKYGKIRTIVIESGDDRKRMAIYTNGDEDEIDSDTVIQLICRRWGEENK</sequence>
<dbReference type="InterPro" id="IPR049343">
    <property type="entry name" value="Transposase_29"/>
</dbReference>
<dbReference type="SUPFAM" id="SSF46689">
    <property type="entry name" value="Homeodomain-like"/>
    <property type="match status" value="1"/>
</dbReference>
<gene>
    <name evidence="1" type="ORF">LCGC14_1255470</name>
</gene>
<evidence type="ECO:0000313" key="1">
    <source>
        <dbReference type="EMBL" id="KKM88761.1"/>
    </source>
</evidence>
<dbReference type="InterPro" id="IPR009057">
    <property type="entry name" value="Homeodomain-like_sf"/>
</dbReference>
<comment type="caution">
    <text evidence="1">The sequence shown here is derived from an EMBL/GenBank/DDBJ whole genome shotgun (WGS) entry which is preliminary data.</text>
</comment>